<comment type="caution">
    <text evidence="1">The sequence shown here is derived from an EMBL/GenBank/DDBJ whole genome shotgun (WGS) entry which is preliminary data.</text>
</comment>
<proteinExistence type="predicted"/>
<sequence>MSRSPLCPECGHEMELADYLETEEGHASDYICMNEKCPGVKTDKD</sequence>
<dbReference type="HOGENOM" id="CLU_3202864_0_0_9"/>
<name>A0A090Y3R7_PAEMA</name>
<protein>
    <submittedName>
        <fullName evidence="1">Uncharacterized protein</fullName>
    </submittedName>
</protein>
<dbReference type="AlphaFoldDB" id="A0A090Y3R7"/>
<reference evidence="1 2" key="1">
    <citation type="submission" date="2014-04" db="EMBL/GenBank/DDBJ databases">
        <authorList>
            <person name="Bishop-Lilly K.A."/>
            <person name="Broomall S.M."/>
            <person name="Chain P.S."/>
            <person name="Chertkov O."/>
            <person name="Coyne S.R."/>
            <person name="Daligault H.E."/>
            <person name="Davenport K.W."/>
            <person name="Erkkila T."/>
            <person name="Frey K.G."/>
            <person name="Gibbons H.S."/>
            <person name="Gu W."/>
            <person name="Jaissle J."/>
            <person name="Johnson S.L."/>
            <person name="Koroleva G.I."/>
            <person name="Ladner J.T."/>
            <person name="Lo C.-C."/>
            <person name="Minogue T.D."/>
            <person name="Munk C."/>
            <person name="Palacios G.F."/>
            <person name="Redden C.L."/>
            <person name="Rosenzweig C.N."/>
            <person name="Scholz M.B."/>
            <person name="Teshima H."/>
            <person name="Xu Y."/>
        </authorList>
    </citation>
    <scope>NUCLEOTIDE SEQUENCE [LARGE SCALE GENOMIC DNA]</scope>
    <source>
        <strain evidence="1 2">8244</strain>
    </source>
</reference>
<dbReference type="STRING" id="44252.DJ90_2924"/>
<dbReference type="EMBL" id="JMQA01000053">
    <property type="protein sequence ID" value="KFM93059.1"/>
    <property type="molecule type" value="Genomic_DNA"/>
</dbReference>
<organism evidence="1 2">
    <name type="scientific">Paenibacillus macerans</name>
    <name type="common">Bacillus macerans</name>
    <dbReference type="NCBI Taxonomy" id="44252"/>
    <lineage>
        <taxon>Bacteria</taxon>
        <taxon>Bacillati</taxon>
        <taxon>Bacillota</taxon>
        <taxon>Bacilli</taxon>
        <taxon>Bacillales</taxon>
        <taxon>Paenibacillaceae</taxon>
        <taxon>Paenibacillus</taxon>
    </lineage>
</organism>
<evidence type="ECO:0000313" key="2">
    <source>
        <dbReference type="Proteomes" id="UP000029278"/>
    </source>
</evidence>
<keyword evidence="2" id="KW-1185">Reference proteome</keyword>
<accession>A0A090Y3R7</accession>
<evidence type="ECO:0000313" key="1">
    <source>
        <dbReference type="EMBL" id="KFM93059.1"/>
    </source>
</evidence>
<gene>
    <name evidence="1" type="ORF">DJ90_2924</name>
</gene>
<dbReference type="Proteomes" id="UP000029278">
    <property type="component" value="Unassembled WGS sequence"/>
</dbReference>